<feature type="domain" description="CN hydrolase" evidence="11">
    <location>
        <begin position="247"/>
        <end position="490"/>
    </location>
</feature>
<dbReference type="InterPro" id="IPR004563">
    <property type="entry name" value="Apolipo_AcylTrfase"/>
</dbReference>
<dbReference type="Pfam" id="PF00795">
    <property type="entry name" value="CN_hydrolase"/>
    <property type="match status" value="1"/>
</dbReference>
<evidence type="ECO:0000259" key="11">
    <source>
        <dbReference type="PROSITE" id="PS50263"/>
    </source>
</evidence>
<dbReference type="OrthoDB" id="9804277at2"/>
<keyword evidence="4 9" id="KW-0808">Transferase</keyword>
<feature type="transmembrane region" description="Helical" evidence="9">
    <location>
        <begin position="80"/>
        <end position="100"/>
    </location>
</feature>
<gene>
    <name evidence="9" type="primary">lnt</name>
    <name evidence="12" type="ORF">SAMN04488075_0684</name>
</gene>
<dbReference type="GO" id="GO:0042158">
    <property type="term" value="P:lipoprotein biosynthetic process"/>
    <property type="evidence" value="ECO:0007669"/>
    <property type="project" value="UniProtKB-UniRule"/>
</dbReference>
<dbReference type="CDD" id="cd07571">
    <property type="entry name" value="ALP_N-acyl_transferase"/>
    <property type="match status" value="1"/>
</dbReference>
<dbReference type="SUPFAM" id="SSF56317">
    <property type="entry name" value="Carbon-nitrogen hydrolase"/>
    <property type="match status" value="1"/>
</dbReference>
<evidence type="ECO:0000256" key="7">
    <source>
        <dbReference type="ARBA" id="ARBA00023136"/>
    </source>
</evidence>
<accession>A0A1H6JW32</accession>
<dbReference type="EMBL" id="FNXG01000001">
    <property type="protein sequence ID" value="SEH66888.1"/>
    <property type="molecule type" value="Genomic_DNA"/>
</dbReference>
<evidence type="ECO:0000256" key="8">
    <source>
        <dbReference type="ARBA" id="ARBA00023315"/>
    </source>
</evidence>
<dbReference type="InterPro" id="IPR003010">
    <property type="entry name" value="C-N_Hydrolase"/>
</dbReference>
<dbReference type="PANTHER" id="PTHR38686">
    <property type="entry name" value="APOLIPOPROTEIN N-ACYLTRANSFERASE"/>
    <property type="match status" value="1"/>
</dbReference>
<comment type="function">
    <text evidence="9">Catalyzes the phospholipid dependent N-acylation of the N-terminal cysteine of apolipoprotein, the last step in lipoprotein maturation.</text>
</comment>
<dbReference type="PANTHER" id="PTHR38686:SF1">
    <property type="entry name" value="APOLIPOPROTEIN N-ACYLTRANSFERASE"/>
    <property type="match status" value="1"/>
</dbReference>
<comment type="similarity">
    <text evidence="2 9">Belongs to the CN hydrolase family. Apolipoprotein N-acyltransferase subfamily.</text>
</comment>
<evidence type="ECO:0000256" key="1">
    <source>
        <dbReference type="ARBA" id="ARBA00004651"/>
    </source>
</evidence>
<dbReference type="HAMAP" id="MF_01148">
    <property type="entry name" value="Lnt"/>
    <property type="match status" value="1"/>
</dbReference>
<feature type="transmembrane region" description="Helical" evidence="9">
    <location>
        <begin position="143"/>
        <end position="161"/>
    </location>
</feature>
<evidence type="ECO:0000313" key="12">
    <source>
        <dbReference type="EMBL" id="SEH66888.1"/>
    </source>
</evidence>
<keyword evidence="8 9" id="KW-0012">Acyltransferase</keyword>
<protein>
    <recommendedName>
        <fullName evidence="9">Apolipoprotein N-acyltransferase</fullName>
        <shortName evidence="9">ALP N-acyltransferase</shortName>
        <ecNumber evidence="9">2.3.1.269</ecNumber>
    </recommendedName>
</protein>
<evidence type="ECO:0000256" key="10">
    <source>
        <dbReference type="SAM" id="MobiDB-lite"/>
    </source>
</evidence>
<feature type="transmembrane region" description="Helical" evidence="9">
    <location>
        <begin position="51"/>
        <end position="68"/>
    </location>
</feature>
<feature type="transmembrane region" description="Helical" evidence="9">
    <location>
        <begin position="210"/>
        <end position="230"/>
    </location>
</feature>
<keyword evidence="5 9" id="KW-0812">Transmembrane</keyword>
<dbReference type="AlphaFoldDB" id="A0A1H6JW32"/>
<proteinExistence type="inferred from homology"/>
<keyword evidence="13" id="KW-1185">Reference proteome</keyword>
<name>A0A1H6JW32_9RHOB</name>
<dbReference type="EC" id="2.3.1.269" evidence="9"/>
<dbReference type="InterPro" id="IPR036526">
    <property type="entry name" value="C-N_Hydrolase_sf"/>
</dbReference>
<evidence type="ECO:0000256" key="3">
    <source>
        <dbReference type="ARBA" id="ARBA00022475"/>
    </source>
</evidence>
<feature type="transmembrane region" description="Helical" evidence="9">
    <location>
        <begin position="112"/>
        <end position="131"/>
    </location>
</feature>
<dbReference type="GO" id="GO:0016410">
    <property type="term" value="F:N-acyltransferase activity"/>
    <property type="evidence" value="ECO:0007669"/>
    <property type="project" value="UniProtKB-UniRule"/>
</dbReference>
<dbReference type="GO" id="GO:0005886">
    <property type="term" value="C:plasma membrane"/>
    <property type="evidence" value="ECO:0007669"/>
    <property type="project" value="UniProtKB-SubCell"/>
</dbReference>
<feature type="transmembrane region" description="Helical" evidence="9">
    <location>
        <begin position="29"/>
        <end position="45"/>
    </location>
</feature>
<keyword evidence="3 9" id="KW-1003">Cell membrane</keyword>
<evidence type="ECO:0000313" key="13">
    <source>
        <dbReference type="Proteomes" id="UP000199125"/>
    </source>
</evidence>
<comment type="subcellular location">
    <subcellularLocation>
        <location evidence="1 9">Cell membrane</location>
        <topology evidence="1 9">Multi-pass membrane protein</topology>
    </subcellularLocation>
</comment>
<reference evidence="13" key="1">
    <citation type="submission" date="2016-10" db="EMBL/GenBank/DDBJ databases">
        <authorList>
            <person name="Varghese N."/>
            <person name="Submissions S."/>
        </authorList>
    </citation>
    <scope>NUCLEOTIDE SEQUENCE [LARGE SCALE GENOMIC DNA]</scope>
    <source>
        <strain evidence="13">DSM 11593</strain>
    </source>
</reference>
<keyword evidence="7 9" id="KW-0472">Membrane</keyword>
<keyword evidence="6 9" id="KW-1133">Transmembrane helix</keyword>
<feature type="transmembrane region" description="Helical" evidence="9">
    <location>
        <begin position="497"/>
        <end position="519"/>
    </location>
</feature>
<evidence type="ECO:0000256" key="4">
    <source>
        <dbReference type="ARBA" id="ARBA00022679"/>
    </source>
</evidence>
<dbReference type="Pfam" id="PF20154">
    <property type="entry name" value="LNT_N"/>
    <property type="match status" value="1"/>
</dbReference>
<evidence type="ECO:0000256" key="6">
    <source>
        <dbReference type="ARBA" id="ARBA00022989"/>
    </source>
</evidence>
<keyword evidence="12" id="KW-0449">Lipoprotein</keyword>
<evidence type="ECO:0000256" key="2">
    <source>
        <dbReference type="ARBA" id="ARBA00010065"/>
    </source>
</evidence>
<dbReference type="STRING" id="65735.SAMN04488075_0684"/>
<dbReference type="UniPathway" id="UPA00666"/>
<evidence type="ECO:0000256" key="5">
    <source>
        <dbReference type="ARBA" id="ARBA00022692"/>
    </source>
</evidence>
<dbReference type="Gene3D" id="3.60.110.10">
    <property type="entry name" value="Carbon-nitrogen hydrolase"/>
    <property type="match status" value="1"/>
</dbReference>
<organism evidence="12 13">
    <name type="scientific">Paracoccus alkenifer</name>
    <dbReference type="NCBI Taxonomy" id="65735"/>
    <lineage>
        <taxon>Bacteria</taxon>
        <taxon>Pseudomonadati</taxon>
        <taxon>Pseudomonadota</taxon>
        <taxon>Alphaproteobacteria</taxon>
        <taxon>Rhodobacterales</taxon>
        <taxon>Paracoccaceae</taxon>
        <taxon>Paracoccus</taxon>
    </lineage>
</organism>
<dbReference type="NCBIfam" id="TIGR00546">
    <property type="entry name" value="lnt"/>
    <property type="match status" value="1"/>
</dbReference>
<comment type="pathway">
    <text evidence="9">Protein modification; lipoprotein biosynthesis (N-acyl transfer).</text>
</comment>
<evidence type="ECO:0000256" key="9">
    <source>
        <dbReference type="HAMAP-Rule" id="MF_01148"/>
    </source>
</evidence>
<feature type="region of interest" description="Disordered" evidence="10">
    <location>
        <begin position="1"/>
        <end position="23"/>
    </location>
</feature>
<feature type="transmembrane region" description="Helical" evidence="9">
    <location>
        <begin position="181"/>
        <end position="203"/>
    </location>
</feature>
<sequence length="524" mass="55932">MRPDPRRPDPAAPLQPAGTAPPAQRRAPLVLRLGLDLLIGVMAALGQAPWGLWPATVLALAALIWRVATAPSARAAAWRALAIGAGHFALALAWITQPFLVEADRYGWMSPFALLLTALGGALFWALPALAAHRAGWDRASRAAAVALALLVSDWLRGWIFTGLPWALTGHIWIDTPAAQIAAWLGAPGLSALTLAAALSPVLGSTRRGMAIGAALSAALIAAAWGAGLARLAQPLPPDRAQIIRLVQPNADQTLKWDPHWAPQFYDRLTALSALPLDPALGEGRPDLVVWPETAVPFLLNEAGPALEDIAAQSGATTLVGIQRAEGAAWFNSLAEFTADARIGAVYDKFHLVPFGEYIPWGDALARFGITAFAARHGNGYSRGPGPQMMQVEGLPPFQPLICYEAIFDRHLLRDQRPEWILQVTNDAWFGTWSGPYQHLAQARLRAIQSGLPLLRAANTGVSAVIDARGAVRATLALNREGVLDAPLPGALPPTLWWRWGDLPMLALMALAAGALAIVRRRGH</sequence>
<dbReference type="InterPro" id="IPR045378">
    <property type="entry name" value="LNT_N"/>
</dbReference>
<dbReference type="Proteomes" id="UP000199125">
    <property type="component" value="Unassembled WGS sequence"/>
</dbReference>
<dbReference type="PROSITE" id="PS50263">
    <property type="entry name" value="CN_HYDROLASE"/>
    <property type="match status" value="1"/>
</dbReference>
<comment type="catalytic activity">
    <reaction evidence="9">
        <text>N-terminal S-1,2-diacyl-sn-glyceryl-L-cysteinyl-[lipoprotein] + a glycerophospholipid = N-acyl-S-1,2-diacyl-sn-glyceryl-L-cysteinyl-[lipoprotein] + a 2-acyl-sn-glycero-3-phospholipid + H(+)</text>
        <dbReference type="Rhea" id="RHEA:48228"/>
        <dbReference type="Rhea" id="RHEA-COMP:14681"/>
        <dbReference type="Rhea" id="RHEA-COMP:14684"/>
        <dbReference type="ChEBI" id="CHEBI:15378"/>
        <dbReference type="ChEBI" id="CHEBI:136912"/>
        <dbReference type="ChEBI" id="CHEBI:140656"/>
        <dbReference type="ChEBI" id="CHEBI:140657"/>
        <dbReference type="ChEBI" id="CHEBI:140660"/>
        <dbReference type="EC" id="2.3.1.269"/>
    </reaction>
</comment>